<sequence length="68" mass="7888">MMKHYIEIIRYEDDQVVKRVDVSNRTETARDRVENGMNINLNHAQYYTSGRESEVELPLNGDAKATTT</sequence>
<reference evidence="1" key="1">
    <citation type="submission" date="2021-12" db="EMBL/GenBank/DDBJ databases">
        <authorList>
            <person name="Rodrigo-Torres L."/>
            <person name="Arahal R. D."/>
            <person name="Lucena T."/>
        </authorList>
    </citation>
    <scope>NUCLEOTIDE SEQUENCE</scope>
    <source>
        <strain evidence="1">CECT 8419</strain>
    </source>
</reference>
<organism evidence="1 2">
    <name type="scientific">Neolewinella maritima</name>
    <dbReference type="NCBI Taxonomy" id="1383882"/>
    <lineage>
        <taxon>Bacteria</taxon>
        <taxon>Pseudomonadati</taxon>
        <taxon>Bacteroidota</taxon>
        <taxon>Saprospiria</taxon>
        <taxon>Saprospirales</taxon>
        <taxon>Lewinellaceae</taxon>
        <taxon>Neolewinella</taxon>
    </lineage>
</organism>
<comment type="caution">
    <text evidence="1">The sequence shown here is derived from an EMBL/GenBank/DDBJ whole genome shotgun (WGS) entry which is preliminary data.</text>
</comment>
<evidence type="ECO:0000313" key="1">
    <source>
        <dbReference type="EMBL" id="CAH1002648.1"/>
    </source>
</evidence>
<gene>
    <name evidence="1" type="ORF">LEM8419_03520</name>
</gene>
<dbReference type="EMBL" id="CAKLPZ010000007">
    <property type="protein sequence ID" value="CAH1002648.1"/>
    <property type="molecule type" value="Genomic_DNA"/>
</dbReference>
<name>A0ABM9B5G6_9BACT</name>
<keyword evidence="2" id="KW-1185">Reference proteome</keyword>
<evidence type="ECO:0000313" key="2">
    <source>
        <dbReference type="Proteomes" id="UP000837803"/>
    </source>
</evidence>
<dbReference type="Proteomes" id="UP000837803">
    <property type="component" value="Unassembled WGS sequence"/>
</dbReference>
<protein>
    <recommendedName>
        <fullName evidence="3">DUF3892 domain-containing protein</fullName>
    </recommendedName>
</protein>
<evidence type="ECO:0008006" key="3">
    <source>
        <dbReference type="Google" id="ProtNLM"/>
    </source>
</evidence>
<accession>A0ABM9B5G6</accession>
<proteinExistence type="predicted"/>